<dbReference type="GO" id="GO:0000981">
    <property type="term" value="F:DNA-binding transcription factor activity, RNA polymerase II-specific"/>
    <property type="evidence" value="ECO:0007669"/>
    <property type="project" value="InterPro"/>
</dbReference>
<dbReference type="VEuPathDB" id="FungiDB:PV06_09882"/>
<dbReference type="InterPro" id="IPR036864">
    <property type="entry name" value="Zn2-C6_fun-type_DNA-bd_sf"/>
</dbReference>
<dbReference type="CDD" id="cd00067">
    <property type="entry name" value="GAL4"/>
    <property type="match status" value="1"/>
</dbReference>
<dbReference type="InterPro" id="IPR001138">
    <property type="entry name" value="Zn2Cys6_DnaBD"/>
</dbReference>
<proteinExistence type="predicted"/>
<dbReference type="Proteomes" id="UP000053342">
    <property type="component" value="Unassembled WGS sequence"/>
</dbReference>
<keyword evidence="2" id="KW-0805">Transcription regulation</keyword>
<dbReference type="RefSeq" id="XP_016258119.1">
    <property type="nucleotide sequence ID" value="XM_016411365.1"/>
</dbReference>
<evidence type="ECO:0000256" key="3">
    <source>
        <dbReference type="ARBA" id="ARBA00023125"/>
    </source>
</evidence>
<keyword evidence="8" id="KW-1185">Reference proteome</keyword>
<dbReference type="HOGENOM" id="CLU_020030_3_1_1"/>
<evidence type="ECO:0000256" key="1">
    <source>
        <dbReference type="ARBA" id="ARBA00004123"/>
    </source>
</evidence>
<dbReference type="GO" id="GO:0000976">
    <property type="term" value="F:transcription cis-regulatory region binding"/>
    <property type="evidence" value="ECO:0007669"/>
    <property type="project" value="TreeGrafter"/>
</dbReference>
<feature type="domain" description="Zn(2)-C6 fungal-type" evidence="6">
    <location>
        <begin position="10"/>
        <end position="38"/>
    </location>
</feature>
<dbReference type="SUPFAM" id="SSF57701">
    <property type="entry name" value="Zn2/Cys6 DNA-binding domain"/>
    <property type="match status" value="1"/>
</dbReference>
<gene>
    <name evidence="7" type="ORF">PV06_09882</name>
</gene>
<evidence type="ECO:0000256" key="4">
    <source>
        <dbReference type="ARBA" id="ARBA00023163"/>
    </source>
</evidence>
<evidence type="ECO:0000259" key="6">
    <source>
        <dbReference type="PROSITE" id="PS50048"/>
    </source>
</evidence>
<evidence type="ECO:0000313" key="8">
    <source>
        <dbReference type="Proteomes" id="UP000053342"/>
    </source>
</evidence>
<accession>A0A0D2D3Q9</accession>
<dbReference type="PROSITE" id="PS00463">
    <property type="entry name" value="ZN2_CY6_FUNGAL_1"/>
    <property type="match status" value="1"/>
</dbReference>
<protein>
    <recommendedName>
        <fullName evidence="6">Zn(2)-C6 fungal-type domain-containing protein</fullName>
    </recommendedName>
</protein>
<dbReference type="AlphaFoldDB" id="A0A0D2D3Q9"/>
<dbReference type="InterPro" id="IPR021858">
    <property type="entry name" value="Fun_TF"/>
</dbReference>
<dbReference type="Pfam" id="PF00172">
    <property type="entry name" value="Zn_clus"/>
    <property type="match status" value="1"/>
</dbReference>
<dbReference type="GeneID" id="27361956"/>
<organism evidence="7 8">
    <name type="scientific">Exophiala oligosperma</name>
    <dbReference type="NCBI Taxonomy" id="215243"/>
    <lineage>
        <taxon>Eukaryota</taxon>
        <taxon>Fungi</taxon>
        <taxon>Dikarya</taxon>
        <taxon>Ascomycota</taxon>
        <taxon>Pezizomycotina</taxon>
        <taxon>Eurotiomycetes</taxon>
        <taxon>Chaetothyriomycetidae</taxon>
        <taxon>Chaetothyriales</taxon>
        <taxon>Herpotrichiellaceae</taxon>
        <taxon>Exophiala</taxon>
    </lineage>
</organism>
<evidence type="ECO:0000313" key="7">
    <source>
        <dbReference type="EMBL" id="KIW37903.1"/>
    </source>
</evidence>
<evidence type="ECO:0000256" key="5">
    <source>
        <dbReference type="ARBA" id="ARBA00023242"/>
    </source>
</evidence>
<reference evidence="7 8" key="1">
    <citation type="submission" date="2015-01" db="EMBL/GenBank/DDBJ databases">
        <title>The Genome Sequence of Exophiala oligosperma CBS72588.</title>
        <authorList>
            <consortium name="The Broad Institute Genomics Platform"/>
            <person name="Cuomo C."/>
            <person name="de Hoog S."/>
            <person name="Gorbushina A."/>
            <person name="Stielow B."/>
            <person name="Teixiera M."/>
            <person name="Abouelleil A."/>
            <person name="Chapman S.B."/>
            <person name="Priest M."/>
            <person name="Young S.K."/>
            <person name="Wortman J."/>
            <person name="Nusbaum C."/>
            <person name="Birren B."/>
        </authorList>
    </citation>
    <scope>NUCLEOTIDE SEQUENCE [LARGE SCALE GENOMIC DNA]</scope>
    <source>
        <strain evidence="7 8">CBS 72588</strain>
    </source>
</reference>
<name>A0A0D2D3Q9_9EURO</name>
<dbReference type="STRING" id="215243.A0A0D2D3Q9"/>
<evidence type="ECO:0000256" key="2">
    <source>
        <dbReference type="ARBA" id="ARBA00023015"/>
    </source>
</evidence>
<dbReference type="EMBL" id="KN847342">
    <property type="protein sequence ID" value="KIW37903.1"/>
    <property type="molecule type" value="Genomic_DNA"/>
</dbReference>
<keyword evidence="3" id="KW-0238">DNA-binding</keyword>
<dbReference type="GO" id="GO:0008270">
    <property type="term" value="F:zinc ion binding"/>
    <property type="evidence" value="ECO:0007669"/>
    <property type="project" value="InterPro"/>
</dbReference>
<dbReference type="GO" id="GO:0045944">
    <property type="term" value="P:positive regulation of transcription by RNA polymerase II"/>
    <property type="evidence" value="ECO:0007669"/>
    <property type="project" value="TreeGrafter"/>
</dbReference>
<dbReference type="PROSITE" id="PS50048">
    <property type="entry name" value="ZN2_CY6_FUNGAL_2"/>
    <property type="match status" value="1"/>
</dbReference>
<sequence>MTTAQLSLEPCHNCRRRRLKCDRSVPRCSKCTKTGQECLGYQRLFRWEPGVASRGKMAGRTFEDMTKGREEKKNEISNADSLFPAGLSSQNYAPGCTEVLPVGSLTDPLVQDLSHTSRKYLSYFASDVCRDLVLYDWPNHNHFRELIPLTQRYPVLLHIVIANSALHMSNASQKLLSTSTPSAFPHRRLPGQLSSACLKFSAIERLKSYHDALAAKQQALSLLQSGIVSVSSADVDVTLAVVLLFIELELIDSGRDHWKYHIKGARTMIETLIGTNALTRQTAMSPLRRSLIANCLVFDIIGSALSAPIVHDSPREQFPIANLSLLQDAEGNHCSSFPTFLLQLLRSGSALSLPSNSSSSSSPSSPLIDARIQQQKQKQQLLSLLSAARDFEPLVWATNVQPHSPAHDLQYRTHIASAHRAGVCIYLSRVLLSLCPSISTTQLPQDLDSLMGDIITHLSFIPKEHALFKAATWPAFIAGAETNDRERQDWIVRRFEELWDVEPWGLIKGALGVLLKIWSNRMTNVVDGDKVNVRAEKLEHSNWIQDLRGRGVDWLVI</sequence>
<dbReference type="PANTHER" id="PTHR37534">
    <property type="entry name" value="TRANSCRIPTIONAL ACTIVATOR PROTEIN UGA3"/>
    <property type="match status" value="1"/>
</dbReference>
<keyword evidence="4" id="KW-0804">Transcription</keyword>
<comment type="subcellular location">
    <subcellularLocation>
        <location evidence="1">Nucleus</location>
    </subcellularLocation>
</comment>
<dbReference type="PANTHER" id="PTHR37534:SF51">
    <property type="entry name" value="ACRIFLAVINE SENSITIVITY CONTROL PROTEIN ACR-2"/>
    <property type="match status" value="1"/>
</dbReference>
<dbReference type="Gene3D" id="4.10.240.10">
    <property type="entry name" value="Zn(2)-C6 fungal-type DNA-binding domain"/>
    <property type="match status" value="1"/>
</dbReference>
<dbReference type="SMART" id="SM00066">
    <property type="entry name" value="GAL4"/>
    <property type="match status" value="1"/>
</dbReference>
<keyword evidence="5" id="KW-0539">Nucleus</keyword>
<dbReference type="GO" id="GO:0005634">
    <property type="term" value="C:nucleus"/>
    <property type="evidence" value="ECO:0007669"/>
    <property type="project" value="UniProtKB-SubCell"/>
</dbReference>
<dbReference type="Pfam" id="PF11951">
    <property type="entry name" value="Fungal_trans_2"/>
    <property type="match status" value="1"/>
</dbReference>
<dbReference type="OrthoDB" id="5380854at2759"/>